<evidence type="ECO:0000313" key="3">
    <source>
        <dbReference type="EMBL" id="EOO02122.1"/>
    </source>
</evidence>
<proteinExistence type="predicted"/>
<organism evidence="3 4">
    <name type="scientific">Phaeoacremonium minimum (strain UCR-PA7)</name>
    <name type="common">Esca disease fungus</name>
    <name type="synonym">Togninia minima</name>
    <dbReference type="NCBI Taxonomy" id="1286976"/>
    <lineage>
        <taxon>Eukaryota</taxon>
        <taxon>Fungi</taxon>
        <taxon>Dikarya</taxon>
        <taxon>Ascomycota</taxon>
        <taxon>Pezizomycotina</taxon>
        <taxon>Sordariomycetes</taxon>
        <taxon>Sordariomycetidae</taxon>
        <taxon>Togniniales</taxon>
        <taxon>Togniniaceae</taxon>
        <taxon>Phaeoacremonium</taxon>
    </lineage>
</organism>
<feature type="transmembrane region" description="Helical" evidence="2">
    <location>
        <begin position="95"/>
        <end position="115"/>
    </location>
</feature>
<evidence type="ECO:0000313" key="4">
    <source>
        <dbReference type="Proteomes" id="UP000014074"/>
    </source>
</evidence>
<keyword evidence="2" id="KW-1133">Transmembrane helix</keyword>
<dbReference type="RefSeq" id="XP_007913214.1">
    <property type="nucleotide sequence ID" value="XM_007915023.1"/>
</dbReference>
<dbReference type="InterPro" id="IPR021822">
    <property type="entry name" value="DUF3405"/>
</dbReference>
<feature type="region of interest" description="Disordered" evidence="1">
    <location>
        <begin position="22"/>
        <end position="68"/>
    </location>
</feature>
<feature type="compositionally biased region" description="Acidic residues" evidence="1">
    <location>
        <begin position="36"/>
        <end position="48"/>
    </location>
</feature>
<dbReference type="Proteomes" id="UP000014074">
    <property type="component" value="Unassembled WGS sequence"/>
</dbReference>
<evidence type="ECO:0000256" key="2">
    <source>
        <dbReference type="SAM" id="Phobius"/>
    </source>
</evidence>
<protein>
    <recommendedName>
        <fullName evidence="5">Major facilitator superfamily transporter</fullName>
    </recommendedName>
</protein>
<dbReference type="AlphaFoldDB" id="R8BRX8"/>
<dbReference type="EMBL" id="KB932933">
    <property type="protein sequence ID" value="EOO02122.1"/>
    <property type="molecule type" value="Genomic_DNA"/>
</dbReference>
<accession>R8BRX8</accession>
<gene>
    <name evidence="3" type="ORF">UCRPA7_2427</name>
</gene>
<dbReference type="PANTHER" id="PTHR36205:SF1">
    <property type="entry name" value="MAJOR FACILITATOR SUPERFAMILY TRANSPORTER"/>
    <property type="match status" value="1"/>
</dbReference>
<dbReference type="GeneID" id="19322675"/>
<dbReference type="KEGG" id="tmn:UCRPA7_2427"/>
<keyword evidence="2" id="KW-0812">Transmembrane</keyword>
<feature type="region of interest" description="Disordered" evidence="1">
    <location>
        <begin position="166"/>
        <end position="199"/>
    </location>
</feature>
<dbReference type="Pfam" id="PF11885">
    <property type="entry name" value="DUF3405"/>
    <property type="match status" value="1"/>
</dbReference>
<feature type="region of interest" description="Disordered" evidence="1">
    <location>
        <begin position="582"/>
        <end position="606"/>
    </location>
</feature>
<dbReference type="OrthoDB" id="3353407at2759"/>
<dbReference type="PANTHER" id="PTHR36205">
    <property type="entry name" value="CHROMOSOME 19, WHOLE GENOME SHOTGUN SEQUENCE"/>
    <property type="match status" value="1"/>
</dbReference>
<feature type="compositionally biased region" description="Basic and acidic residues" evidence="1">
    <location>
        <begin position="24"/>
        <end position="35"/>
    </location>
</feature>
<keyword evidence="4" id="KW-1185">Reference proteome</keyword>
<sequence>MGIFSFNILRSRSQRQAKLPLYEKISRDQASHDSDSSDESDSDDESDYSDASSPSGDSRRTSSSLSSSAGMLPKRAYAVPQRPRRTYLYRLPNRIIRCLCIALITTIFVIIVFLVRASIVENRKIRNGDAPKAKDPPAPWESFDFLTRYYGGVRTLVPFEDNVPQYPRLEDEQPFNATDENESRTASPLPTDHKSNNSTLPPTKAFATEYPGSIFADAQGKARECFLDEKETVRVPLIRYFDGRPDGFPQNVMGSYDLLSLPEDICFDRYGRYGPYGYGYSIHNGGLGAGEHGEMEGVEVVWKEAHRVDYRKVDWAQIQRRCYQANEDRFKPSASKPSAPRGFYIQEKTENATLAKRQDPLPEVAEAVEAETDEDVQPMMKSTHEPVKQQGDLPRTAIVVRCWDEYFFREEDLMNLRALITEAALASGSRYDVHLLVQVKNDAKHPIWADEAEYRKRIEEAIPQEFRGLVTLWTVTQMLSLYQGLHDLYTRGPDLPVHGSYRGLQMAMQYFAYNHPEYDFFWQWEMDIRYTGHYYDLFEKMEKWALEQPRKGLWERNARFYMPSEHGSWEDFKQMARVQTEMGTPGPDTMWSGLRGTKSPQDMTKGEQAIWGPKRPVDEGDWFETENDPEPPTTYEHDKYTWGVGEEADLITLNPMFDPEGTTWLLADDITGYNESEGIGKPPRRAQIITASRMSRKLLMTMHRETAFKKHHAFPEMWAATAALQHGYKAVYVPHPLYVDREWPTQYMARVFNGGKNGASGGSRTSVFGQREHNFRGLTWFYNSGFAPNLYKRWLGLKVNNDGGEQFEVTADATKNDTSVPQMRGGEGRMCLPPMLLHPVKDVVLPVEHDPAESDDIQESDPSM</sequence>
<dbReference type="HOGENOM" id="CLU_009650_0_0_1"/>
<reference evidence="4" key="1">
    <citation type="journal article" date="2013" name="Genome Announc.">
        <title>Draft genome sequence of the ascomycete Phaeoacremonium aleophilum strain UCR-PA7, a causal agent of the esca disease complex in grapevines.</title>
        <authorList>
            <person name="Blanco-Ulate B."/>
            <person name="Rolshausen P."/>
            <person name="Cantu D."/>
        </authorList>
    </citation>
    <scope>NUCLEOTIDE SEQUENCE [LARGE SCALE GENOMIC DNA]</scope>
    <source>
        <strain evidence="4">UCR-PA7</strain>
    </source>
</reference>
<keyword evidence="2" id="KW-0472">Membrane</keyword>
<dbReference type="eggNOG" id="ENOG502QW68">
    <property type="taxonomic scope" value="Eukaryota"/>
</dbReference>
<name>R8BRX8_PHAM7</name>
<evidence type="ECO:0000256" key="1">
    <source>
        <dbReference type="SAM" id="MobiDB-lite"/>
    </source>
</evidence>
<evidence type="ECO:0008006" key="5">
    <source>
        <dbReference type="Google" id="ProtNLM"/>
    </source>
</evidence>
<feature type="compositionally biased region" description="Low complexity" evidence="1">
    <location>
        <begin position="49"/>
        <end position="68"/>
    </location>
</feature>